<feature type="domain" description="ABC transporter" evidence="5">
    <location>
        <begin position="24"/>
        <end position="270"/>
    </location>
</feature>
<keyword evidence="1" id="KW-0813">Transport</keyword>
<dbReference type="EC" id="3.6.3.27" evidence="6"/>
<dbReference type="KEGG" id="mha:HF1_10900"/>
<evidence type="ECO:0000256" key="4">
    <source>
        <dbReference type="ARBA" id="ARBA00023136"/>
    </source>
</evidence>
<keyword evidence="4" id="KW-0472">Membrane</keyword>
<dbReference type="Pfam" id="PF00005">
    <property type="entry name" value="ABC_tran"/>
    <property type="match status" value="1"/>
</dbReference>
<dbReference type="CDD" id="cd03260">
    <property type="entry name" value="ABC_PstB_phosphate_transporter"/>
    <property type="match status" value="1"/>
</dbReference>
<evidence type="ECO:0000256" key="3">
    <source>
        <dbReference type="ARBA" id="ARBA00022840"/>
    </source>
</evidence>
<dbReference type="PROSITE" id="PS00211">
    <property type="entry name" value="ABC_TRANSPORTER_1"/>
    <property type="match status" value="1"/>
</dbReference>
<dbReference type="InterPro" id="IPR027417">
    <property type="entry name" value="P-loop_NTPase"/>
</dbReference>
<gene>
    <name evidence="6" type="primary">pstB</name>
    <name evidence="6" type="ORF">HF1_10900</name>
</gene>
<dbReference type="GO" id="GO:0005315">
    <property type="term" value="F:phosphate transmembrane transporter activity"/>
    <property type="evidence" value="ECO:0007669"/>
    <property type="project" value="InterPro"/>
</dbReference>
<dbReference type="EMBL" id="FR773153">
    <property type="protein sequence ID" value="CBY93098.1"/>
    <property type="molecule type" value="Genomic_DNA"/>
</dbReference>
<dbReference type="HOGENOM" id="CLU_000604_1_22_14"/>
<dbReference type="InterPro" id="IPR003439">
    <property type="entry name" value="ABC_transporter-like_ATP-bd"/>
</dbReference>
<keyword evidence="6" id="KW-0378">Hydrolase</keyword>
<accession>E8ZIX7</accession>
<keyword evidence="7" id="KW-1185">Reference proteome</keyword>
<organism evidence="6 7">
    <name type="scientific">Mycoplasma haemofelis (strain Langford 1)</name>
    <name type="common">Haemobartonella felis</name>
    <dbReference type="NCBI Taxonomy" id="941640"/>
    <lineage>
        <taxon>Bacteria</taxon>
        <taxon>Bacillati</taxon>
        <taxon>Mycoplasmatota</taxon>
        <taxon>Mollicutes</taxon>
        <taxon>Mycoplasmataceae</taxon>
        <taxon>Mycoplasma</taxon>
    </lineage>
</organism>
<proteinExistence type="predicted"/>
<dbReference type="SMART" id="SM00382">
    <property type="entry name" value="AAA"/>
    <property type="match status" value="1"/>
</dbReference>
<sequence length="274" mass="31089">MFGFFSKKKQLDIQAPSDDSPYVIEVKDLSIFSKRDRRCILRDINIKIPACSVVAIIGPSGSGKSSLLKAINKSNMESGDFDCEGSIYYGNMDILDKDYPPEYLRTQIGTVLQKPVMFPMSIRENILFALKMHGVLANELLEEILESSLKEAYLWDEVKDRLNVRPENVLSLGQQQRLCIARAIALQPKVLLMDEPTSALDLKSSNKIEELILRISKTKHSTIILVSHSLSQVRRVSDYTIFIKDGKVMEHGNTRDIFTNPTKRETRDFISGIY</sequence>
<reference evidence="6 7" key="1">
    <citation type="journal article" date="2011" name="J. Bacteriol.">
        <title>Complete genome sequence of Mycoplasma haemofelis, a hemotropic mycoplasma.</title>
        <authorList>
            <person name="Barker E.N."/>
            <person name="Helps C.R."/>
            <person name="Peters I.R."/>
            <person name="Darby A.C."/>
            <person name="Radford A.D."/>
            <person name="Tasker S."/>
        </authorList>
    </citation>
    <scope>NUCLEOTIDE SEQUENCE [LARGE SCALE GENOMIC DNA]</scope>
    <source>
        <strain evidence="6 7">Langford 1</strain>
    </source>
</reference>
<evidence type="ECO:0000259" key="5">
    <source>
        <dbReference type="PROSITE" id="PS50893"/>
    </source>
</evidence>
<evidence type="ECO:0000256" key="1">
    <source>
        <dbReference type="ARBA" id="ARBA00022448"/>
    </source>
</evidence>
<dbReference type="GO" id="GO:0005524">
    <property type="term" value="F:ATP binding"/>
    <property type="evidence" value="ECO:0007669"/>
    <property type="project" value="UniProtKB-KW"/>
</dbReference>
<dbReference type="InterPro" id="IPR017871">
    <property type="entry name" value="ABC_transporter-like_CS"/>
</dbReference>
<dbReference type="OrthoDB" id="9802185at2"/>
<dbReference type="InterPro" id="IPR005670">
    <property type="entry name" value="PstB-like"/>
</dbReference>
<dbReference type="SUPFAM" id="SSF52540">
    <property type="entry name" value="P-loop containing nucleoside triphosphate hydrolases"/>
    <property type="match status" value="1"/>
</dbReference>
<evidence type="ECO:0000256" key="2">
    <source>
        <dbReference type="ARBA" id="ARBA00022741"/>
    </source>
</evidence>
<dbReference type="PANTHER" id="PTHR43423">
    <property type="entry name" value="ABC TRANSPORTER I FAMILY MEMBER 17"/>
    <property type="match status" value="1"/>
</dbReference>
<dbReference type="AlphaFoldDB" id="E8ZIX7"/>
<dbReference type="PROSITE" id="PS50893">
    <property type="entry name" value="ABC_TRANSPORTER_2"/>
    <property type="match status" value="1"/>
</dbReference>
<evidence type="ECO:0000313" key="6">
    <source>
        <dbReference type="EMBL" id="CBY93098.1"/>
    </source>
</evidence>
<evidence type="ECO:0000313" key="7">
    <source>
        <dbReference type="Proteomes" id="UP000008637"/>
    </source>
</evidence>
<dbReference type="Gene3D" id="3.40.50.300">
    <property type="entry name" value="P-loop containing nucleotide triphosphate hydrolases"/>
    <property type="match status" value="1"/>
</dbReference>
<keyword evidence="2" id="KW-0547">Nucleotide-binding</keyword>
<dbReference type="GO" id="GO:0016020">
    <property type="term" value="C:membrane"/>
    <property type="evidence" value="ECO:0007669"/>
    <property type="project" value="InterPro"/>
</dbReference>
<dbReference type="InterPro" id="IPR003593">
    <property type="entry name" value="AAA+_ATPase"/>
</dbReference>
<name>E8ZIX7_MYCHL</name>
<dbReference type="GO" id="GO:0035435">
    <property type="term" value="P:phosphate ion transmembrane transport"/>
    <property type="evidence" value="ECO:0007669"/>
    <property type="project" value="InterPro"/>
</dbReference>
<dbReference type="PANTHER" id="PTHR43423:SF1">
    <property type="entry name" value="ABC TRANSPORTER I FAMILY MEMBER 17"/>
    <property type="match status" value="1"/>
</dbReference>
<dbReference type="Proteomes" id="UP000008637">
    <property type="component" value="Chromosome"/>
</dbReference>
<protein>
    <submittedName>
        <fullName evidence="6">ABC-type phosphate transport system permease pstB</fullName>
        <ecNumber evidence="6">3.6.3.27</ecNumber>
    </submittedName>
</protein>
<keyword evidence="3" id="KW-0067">ATP-binding</keyword>
<dbReference type="GO" id="GO:0016887">
    <property type="term" value="F:ATP hydrolysis activity"/>
    <property type="evidence" value="ECO:0007669"/>
    <property type="project" value="InterPro"/>
</dbReference>